<proteinExistence type="predicted"/>
<dbReference type="SUPFAM" id="SSF50814">
    <property type="entry name" value="Lipocalins"/>
    <property type="match status" value="1"/>
</dbReference>
<protein>
    <recommendedName>
        <fullName evidence="3">Lipocalin-like domain-containing protein</fullName>
    </recommendedName>
</protein>
<evidence type="ECO:0000313" key="1">
    <source>
        <dbReference type="EMBL" id="ABG32080.1"/>
    </source>
</evidence>
<dbReference type="RefSeq" id="WP_011568697.1">
    <property type="nucleotide sequence ID" value="NC_008209.1"/>
</dbReference>
<organism evidence="1 2">
    <name type="scientific">Roseobacter denitrificans (strain ATCC 33942 / OCh 114)</name>
    <name type="common">Erythrobacter sp. (strain OCh 114)</name>
    <name type="synonym">Roseobacter denitrificans</name>
    <dbReference type="NCBI Taxonomy" id="375451"/>
    <lineage>
        <taxon>Bacteria</taxon>
        <taxon>Pseudomonadati</taxon>
        <taxon>Pseudomonadota</taxon>
        <taxon>Alphaproteobacteria</taxon>
        <taxon>Rhodobacterales</taxon>
        <taxon>Roseobacteraceae</taxon>
        <taxon>Roseobacter</taxon>
    </lineage>
</organism>
<dbReference type="eggNOG" id="COG3040">
    <property type="taxonomic scope" value="Bacteria"/>
</dbReference>
<gene>
    <name evidence="1" type="ordered locus">RD1_2522</name>
</gene>
<evidence type="ECO:0008006" key="3">
    <source>
        <dbReference type="Google" id="ProtNLM"/>
    </source>
</evidence>
<dbReference type="STRING" id="375451.RD1_2522"/>
<dbReference type="Proteomes" id="UP000007029">
    <property type="component" value="Chromosome"/>
</dbReference>
<sequence>MLATALLCASCAVERGGAYRDAAAPMGVTTRFDAARFAGSWMLWESFGPAAPGSFVFEERNGVLQISGPAALDLAGDYRNGAPGEFVAKAPNGETLVVMWVDEDFETAAIGTVSGSFGAILDRDGFVPPDRAQAARDIMEFYGWDVRTLERTVL</sequence>
<dbReference type="KEGG" id="rde:RD1_2522"/>
<dbReference type="HOGENOM" id="CLU_068449_4_0_5"/>
<dbReference type="InterPro" id="IPR012674">
    <property type="entry name" value="Calycin"/>
</dbReference>
<dbReference type="EMBL" id="CP000362">
    <property type="protein sequence ID" value="ABG32080.1"/>
    <property type="molecule type" value="Genomic_DNA"/>
</dbReference>
<name>Q166L3_ROSDO</name>
<keyword evidence="2" id="KW-1185">Reference proteome</keyword>
<evidence type="ECO:0000313" key="2">
    <source>
        <dbReference type="Proteomes" id="UP000007029"/>
    </source>
</evidence>
<reference evidence="1 2" key="1">
    <citation type="journal article" date="2007" name="J. Bacteriol.">
        <title>The complete genome sequence of Roseobacter denitrificans reveals a mixotrophic rather than photosynthetic metabolism.</title>
        <authorList>
            <person name="Swingley W.D."/>
            <person name="Sadekar S."/>
            <person name="Mastrian S.D."/>
            <person name="Matthies H.J."/>
            <person name="Hao J."/>
            <person name="Ramos H."/>
            <person name="Acharya C.R."/>
            <person name="Conrad A.L."/>
            <person name="Taylor H.L."/>
            <person name="Dejesa L.C."/>
            <person name="Shah M.K."/>
            <person name="O'huallachain M.E."/>
            <person name="Lince M.T."/>
            <person name="Blankenship R.E."/>
            <person name="Beatty J.T."/>
            <person name="Touchman J.W."/>
        </authorList>
    </citation>
    <scope>NUCLEOTIDE SEQUENCE [LARGE SCALE GENOMIC DNA]</scope>
    <source>
        <strain evidence="2">ATCC 33942 / OCh 114</strain>
    </source>
</reference>
<dbReference type="AlphaFoldDB" id="Q166L3"/>
<accession>Q166L3</accession>